<dbReference type="Proteomes" id="UP000654304">
    <property type="component" value="Unassembled WGS sequence"/>
</dbReference>
<accession>A0ABR7A316</accession>
<protein>
    <submittedName>
        <fullName evidence="1">Uncharacterized protein</fullName>
    </submittedName>
</protein>
<sequence length="57" mass="6084">MATPPVDIKQPPDLIAAKLRDSAMMNKLVKQAVCEAVEKAQRLGFLPPASGVQKPGK</sequence>
<evidence type="ECO:0000313" key="1">
    <source>
        <dbReference type="EMBL" id="MBC3931305.1"/>
    </source>
</evidence>
<gene>
    <name evidence="1" type="ORF">H8K43_06435</name>
</gene>
<name>A0ABR7A316_9BURK</name>
<reference evidence="1 2" key="1">
    <citation type="submission" date="2020-08" db="EMBL/GenBank/DDBJ databases">
        <title>Novel species isolated from subtropical streams in China.</title>
        <authorList>
            <person name="Lu H."/>
        </authorList>
    </citation>
    <scope>NUCLEOTIDE SEQUENCE [LARGE SCALE GENOMIC DNA]</scope>
    <source>
        <strain evidence="1 2">CY22W</strain>
    </source>
</reference>
<evidence type="ECO:0000313" key="2">
    <source>
        <dbReference type="Proteomes" id="UP000654304"/>
    </source>
</evidence>
<comment type="caution">
    <text evidence="1">The sequence shown here is derived from an EMBL/GenBank/DDBJ whole genome shotgun (WGS) entry which is preliminary data.</text>
</comment>
<dbReference type="EMBL" id="JACOGD010000003">
    <property type="protein sequence ID" value="MBC3931305.1"/>
    <property type="molecule type" value="Genomic_DNA"/>
</dbReference>
<dbReference type="RefSeq" id="WP_186903084.1">
    <property type="nucleotide sequence ID" value="NZ_CBDHGB010000003.1"/>
</dbReference>
<organism evidence="1 2">
    <name type="scientific">Undibacterium curvum</name>
    <dbReference type="NCBI Taxonomy" id="2762294"/>
    <lineage>
        <taxon>Bacteria</taxon>
        <taxon>Pseudomonadati</taxon>
        <taxon>Pseudomonadota</taxon>
        <taxon>Betaproteobacteria</taxon>
        <taxon>Burkholderiales</taxon>
        <taxon>Oxalobacteraceae</taxon>
        <taxon>Undibacterium</taxon>
    </lineage>
</organism>
<keyword evidence="2" id="KW-1185">Reference proteome</keyword>
<proteinExistence type="predicted"/>